<feature type="compositionally biased region" description="Basic and acidic residues" evidence="1">
    <location>
        <begin position="541"/>
        <end position="551"/>
    </location>
</feature>
<organism evidence="2 3">
    <name type="scientific">Protopolystoma xenopodis</name>
    <dbReference type="NCBI Taxonomy" id="117903"/>
    <lineage>
        <taxon>Eukaryota</taxon>
        <taxon>Metazoa</taxon>
        <taxon>Spiralia</taxon>
        <taxon>Lophotrochozoa</taxon>
        <taxon>Platyhelminthes</taxon>
        <taxon>Monogenea</taxon>
        <taxon>Polyopisthocotylea</taxon>
        <taxon>Polystomatidea</taxon>
        <taxon>Polystomatidae</taxon>
        <taxon>Protopolystoma</taxon>
    </lineage>
</organism>
<comment type="caution">
    <text evidence="2">The sequence shown here is derived from an EMBL/GenBank/DDBJ whole genome shotgun (WGS) entry which is preliminary data.</text>
</comment>
<reference evidence="2" key="1">
    <citation type="submission" date="2018-11" db="EMBL/GenBank/DDBJ databases">
        <authorList>
            <consortium name="Pathogen Informatics"/>
        </authorList>
    </citation>
    <scope>NUCLEOTIDE SEQUENCE</scope>
</reference>
<feature type="region of interest" description="Disordered" evidence="1">
    <location>
        <begin position="540"/>
        <end position="569"/>
    </location>
</feature>
<sequence length="569" mass="61221">MDIIWNSINNCHKPNKPCCPLIILFAHYSTDESQASLWSSATARHEDEDDPSTQMSTYTPDSLNFLHHTRGPNLTMENETLSRVALPSGLTSSVAKATKSKVSTASTVEKVMNSGHYELAYSSASCPETAFQLTTSSPASGDLTVSSVVRSDSDAKPMHMRPTSRPPSRPDCRNVVPGVDDFVTQSAMSPTWWQCLLAVRGACPPGHTSSNTGPVAMTQIAPISQSPPADMAGCEPFNSSLPINLPAGTVFPTASRIAETSKPEVHTDFAAPEAAGYHSPQTQSQKAFLDTLLMMMLMTALNQTRLCNLAEETDNEHGQQEDLATDKSTAGRFDEASMSPTKCLSLRKRRCQSVRAGNKRTRFAHESGQRCGKLHVPAFGKTVPSGPCQDGNCDDFPELTTLNEGETRSGRAVMGLVDSDYTSGANCENVSGLDTREIDTEADVKLAGREEEEPRAWQGGRGQKEVGQHDQGPNDDKVHIVIPRNAVAAGAVKVKCVISKHGDILAPTKSSYFSPVSGNHLHTGHKNNTEVHPPSFLPCNSDKDATSEPVEKMTTNSQLAVGTDKKSIG</sequence>
<dbReference type="AlphaFoldDB" id="A0A3S5A063"/>
<evidence type="ECO:0000256" key="1">
    <source>
        <dbReference type="SAM" id="MobiDB-lite"/>
    </source>
</evidence>
<protein>
    <submittedName>
        <fullName evidence="2">Uncharacterized protein</fullName>
    </submittedName>
</protein>
<dbReference type="EMBL" id="CAAALY010011828">
    <property type="protein sequence ID" value="VEL11452.1"/>
    <property type="molecule type" value="Genomic_DNA"/>
</dbReference>
<feature type="compositionally biased region" description="Basic and acidic residues" evidence="1">
    <location>
        <begin position="462"/>
        <end position="475"/>
    </location>
</feature>
<keyword evidence="3" id="KW-1185">Reference proteome</keyword>
<proteinExistence type="predicted"/>
<name>A0A3S5A063_9PLAT</name>
<gene>
    <name evidence="2" type="ORF">PXEA_LOCUS4892</name>
</gene>
<feature type="region of interest" description="Disordered" evidence="1">
    <location>
        <begin position="39"/>
        <end position="58"/>
    </location>
</feature>
<feature type="region of interest" description="Disordered" evidence="1">
    <location>
        <begin position="449"/>
        <end position="475"/>
    </location>
</feature>
<dbReference type="Proteomes" id="UP000784294">
    <property type="component" value="Unassembled WGS sequence"/>
</dbReference>
<accession>A0A3S5A063</accession>
<evidence type="ECO:0000313" key="2">
    <source>
        <dbReference type="EMBL" id="VEL11452.1"/>
    </source>
</evidence>
<evidence type="ECO:0000313" key="3">
    <source>
        <dbReference type="Proteomes" id="UP000784294"/>
    </source>
</evidence>
<feature type="region of interest" description="Disordered" evidence="1">
    <location>
        <begin position="150"/>
        <end position="171"/>
    </location>
</feature>